<dbReference type="SUPFAM" id="SSF46785">
    <property type="entry name" value="Winged helix' DNA-binding domain"/>
    <property type="match status" value="1"/>
</dbReference>
<dbReference type="AlphaFoldDB" id="A0A916Z6A6"/>
<dbReference type="RefSeq" id="WP_066768455.1">
    <property type="nucleotide sequence ID" value="NZ_BMIP01000007.1"/>
</dbReference>
<keyword evidence="6" id="KW-1185">Reference proteome</keyword>
<dbReference type="Proteomes" id="UP000612349">
    <property type="component" value="Unassembled WGS sequence"/>
</dbReference>
<dbReference type="Gene3D" id="1.10.10.10">
    <property type="entry name" value="Winged helix-like DNA-binding domain superfamily/Winged helix DNA-binding domain"/>
    <property type="match status" value="1"/>
</dbReference>
<proteinExistence type="predicted"/>
<evidence type="ECO:0000256" key="2">
    <source>
        <dbReference type="ARBA" id="ARBA00023125"/>
    </source>
</evidence>
<keyword evidence="3" id="KW-0804">Transcription</keyword>
<evidence type="ECO:0000259" key="4">
    <source>
        <dbReference type="PROSITE" id="PS50995"/>
    </source>
</evidence>
<dbReference type="PRINTS" id="PR00598">
    <property type="entry name" value="HTHMARR"/>
</dbReference>
<comment type="caution">
    <text evidence="5">The sequence shown here is derived from an EMBL/GenBank/DDBJ whole genome shotgun (WGS) entry which is preliminary data.</text>
</comment>
<dbReference type="InterPro" id="IPR036388">
    <property type="entry name" value="WH-like_DNA-bd_sf"/>
</dbReference>
<evidence type="ECO:0000313" key="5">
    <source>
        <dbReference type="EMBL" id="GGD78626.1"/>
    </source>
</evidence>
<dbReference type="InterPro" id="IPR000835">
    <property type="entry name" value="HTH_MarR-typ"/>
</dbReference>
<keyword evidence="2" id="KW-0238">DNA-binding</keyword>
<reference evidence="5" key="2">
    <citation type="submission" date="2020-09" db="EMBL/GenBank/DDBJ databases">
        <authorList>
            <person name="Sun Q."/>
            <person name="Zhou Y."/>
        </authorList>
    </citation>
    <scope>NUCLEOTIDE SEQUENCE</scope>
    <source>
        <strain evidence="5">CGMCC 1.15360</strain>
    </source>
</reference>
<evidence type="ECO:0000256" key="1">
    <source>
        <dbReference type="ARBA" id="ARBA00023015"/>
    </source>
</evidence>
<evidence type="ECO:0000313" key="6">
    <source>
        <dbReference type="Proteomes" id="UP000612349"/>
    </source>
</evidence>
<dbReference type="EMBL" id="BMIP01000007">
    <property type="protein sequence ID" value="GGD78626.1"/>
    <property type="molecule type" value="Genomic_DNA"/>
</dbReference>
<dbReference type="PANTHER" id="PTHR42756">
    <property type="entry name" value="TRANSCRIPTIONAL REGULATOR, MARR"/>
    <property type="match status" value="1"/>
</dbReference>
<keyword evidence="1" id="KW-0805">Transcription regulation</keyword>
<dbReference type="PANTHER" id="PTHR42756:SF1">
    <property type="entry name" value="TRANSCRIPTIONAL REPRESSOR OF EMRAB OPERON"/>
    <property type="match status" value="1"/>
</dbReference>
<dbReference type="PROSITE" id="PS50995">
    <property type="entry name" value="HTH_MARR_2"/>
    <property type="match status" value="1"/>
</dbReference>
<dbReference type="Pfam" id="PF01047">
    <property type="entry name" value="MarR"/>
    <property type="match status" value="1"/>
</dbReference>
<dbReference type="SMART" id="SM00347">
    <property type="entry name" value="HTH_MARR"/>
    <property type="match status" value="1"/>
</dbReference>
<organism evidence="5 6">
    <name type="scientific">Croceicoccus mobilis</name>
    <dbReference type="NCBI Taxonomy" id="1703339"/>
    <lineage>
        <taxon>Bacteria</taxon>
        <taxon>Pseudomonadati</taxon>
        <taxon>Pseudomonadota</taxon>
        <taxon>Alphaproteobacteria</taxon>
        <taxon>Sphingomonadales</taxon>
        <taxon>Erythrobacteraceae</taxon>
        <taxon>Croceicoccus</taxon>
    </lineage>
</organism>
<dbReference type="GO" id="GO:0003700">
    <property type="term" value="F:DNA-binding transcription factor activity"/>
    <property type="evidence" value="ECO:0007669"/>
    <property type="project" value="InterPro"/>
</dbReference>
<reference evidence="5" key="1">
    <citation type="journal article" date="2014" name="Int. J. Syst. Evol. Microbiol.">
        <title>Complete genome sequence of Corynebacterium casei LMG S-19264T (=DSM 44701T), isolated from a smear-ripened cheese.</title>
        <authorList>
            <consortium name="US DOE Joint Genome Institute (JGI-PGF)"/>
            <person name="Walter F."/>
            <person name="Albersmeier A."/>
            <person name="Kalinowski J."/>
            <person name="Ruckert C."/>
        </authorList>
    </citation>
    <scope>NUCLEOTIDE SEQUENCE</scope>
    <source>
        <strain evidence="5">CGMCC 1.15360</strain>
    </source>
</reference>
<dbReference type="InterPro" id="IPR036390">
    <property type="entry name" value="WH_DNA-bd_sf"/>
</dbReference>
<dbReference type="OrthoDB" id="582199at2"/>
<accession>A0A916Z6A6</accession>
<dbReference type="GO" id="GO:0003677">
    <property type="term" value="F:DNA binding"/>
    <property type="evidence" value="ECO:0007669"/>
    <property type="project" value="UniProtKB-KW"/>
</dbReference>
<name>A0A916Z6A6_9SPHN</name>
<protein>
    <submittedName>
        <fullName evidence="5">MarR family transcriptional regulator</fullName>
    </submittedName>
</protein>
<evidence type="ECO:0000256" key="3">
    <source>
        <dbReference type="ARBA" id="ARBA00023163"/>
    </source>
</evidence>
<sequence>MSRIEQEKQFAMRVATASRKWRQMGDQALKRLGLSSASGWCLVYIDRLGDNPNQVELARTVGVREPTIVRMLAGLEKSGLITRSPDPEDARAKIIALTPQGTDIVKQVENSLRMLRHDLLANVSDADLAAALHVLDEILTARAEWKDA</sequence>
<gene>
    <name evidence="5" type="ORF">GCM10010990_30630</name>
</gene>
<feature type="domain" description="HTH marR-type" evidence="4">
    <location>
        <begin position="7"/>
        <end position="140"/>
    </location>
</feature>